<name>A0A6H0SC08_9MYCO</name>
<accession>A0A6H0SC08</accession>
<dbReference type="PANTHER" id="PTHR30204:SF69">
    <property type="entry name" value="MERR-FAMILY TRANSCRIPTIONAL REGULATOR"/>
    <property type="match status" value="1"/>
</dbReference>
<sequence length="129" mass="14051">MAALLTIGEVSRRTGVAQTTLRYYEQIGLLPAPDRVGGQRRYQQSSLLRLEVIRACKAAGFTLDEISALMGDHVPGKPVARALAEAKLGEIDAQMATLVRAKKIIQWGMSCECRTIDDCTCGIHHTLLA</sequence>
<feature type="domain" description="HTH merR-type" evidence="5">
    <location>
        <begin position="4"/>
        <end position="72"/>
    </location>
</feature>
<keyword evidence="3" id="KW-0238">DNA-binding</keyword>
<evidence type="ECO:0000256" key="1">
    <source>
        <dbReference type="ARBA" id="ARBA00022491"/>
    </source>
</evidence>
<dbReference type="PRINTS" id="PR00040">
    <property type="entry name" value="HTHMERR"/>
</dbReference>
<evidence type="ECO:0000256" key="3">
    <source>
        <dbReference type="ARBA" id="ARBA00023125"/>
    </source>
</evidence>
<evidence type="ECO:0000256" key="2">
    <source>
        <dbReference type="ARBA" id="ARBA00023015"/>
    </source>
</evidence>
<dbReference type="KEGG" id="mfre:EXE63_30195"/>
<dbReference type="AlphaFoldDB" id="A0A6H0SC08"/>
<keyword evidence="2" id="KW-0805">Transcription regulation</keyword>
<evidence type="ECO:0000259" key="5">
    <source>
        <dbReference type="PROSITE" id="PS50937"/>
    </source>
</evidence>
<dbReference type="EMBL" id="CP038799">
    <property type="protein sequence ID" value="QIV84676.1"/>
    <property type="molecule type" value="Genomic_DNA"/>
</dbReference>
<organism evidence="6 7">
    <name type="scientific">Mycolicibacterium frederiksbergense</name>
    <dbReference type="NCBI Taxonomy" id="117567"/>
    <lineage>
        <taxon>Bacteria</taxon>
        <taxon>Bacillati</taxon>
        <taxon>Actinomycetota</taxon>
        <taxon>Actinomycetes</taxon>
        <taxon>Mycobacteriales</taxon>
        <taxon>Mycobacteriaceae</taxon>
        <taxon>Mycolicibacterium</taxon>
    </lineage>
</organism>
<dbReference type="Gene3D" id="1.10.1660.10">
    <property type="match status" value="1"/>
</dbReference>
<evidence type="ECO:0000256" key="4">
    <source>
        <dbReference type="ARBA" id="ARBA00023163"/>
    </source>
</evidence>
<gene>
    <name evidence="6" type="ORF">EXE63_30195</name>
</gene>
<dbReference type="GO" id="GO:0003700">
    <property type="term" value="F:DNA-binding transcription factor activity"/>
    <property type="evidence" value="ECO:0007669"/>
    <property type="project" value="InterPro"/>
</dbReference>
<dbReference type="PANTHER" id="PTHR30204">
    <property type="entry name" value="REDOX-CYCLING DRUG-SENSING TRANSCRIPTIONAL ACTIVATOR SOXR"/>
    <property type="match status" value="1"/>
</dbReference>
<dbReference type="SMART" id="SM00422">
    <property type="entry name" value="HTH_MERR"/>
    <property type="match status" value="1"/>
</dbReference>
<evidence type="ECO:0000313" key="7">
    <source>
        <dbReference type="Proteomes" id="UP000501849"/>
    </source>
</evidence>
<keyword evidence="4" id="KW-0804">Transcription</keyword>
<dbReference type="Pfam" id="PF13411">
    <property type="entry name" value="MerR_1"/>
    <property type="match status" value="1"/>
</dbReference>
<keyword evidence="7" id="KW-1185">Reference proteome</keyword>
<reference evidence="6 7" key="1">
    <citation type="submission" date="2019-04" db="EMBL/GenBank/DDBJ databases">
        <title>Draft, Whole-Genome Sequence of the Anthracene-degrading Mycobacterium frederiksbergense LB501T, Isolated from a Polycyclic Aromatic Hydrocarbon (PAH)-Contaminated Soil.</title>
        <authorList>
            <person name="Augelletti F."/>
        </authorList>
    </citation>
    <scope>NUCLEOTIDE SEQUENCE [LARGE SCALE GENOMIC DNA]</scope>
    <source>
        <strain evidence="6 7">LB 501T</strain>
    </source>
</reference>
<protein>
    <submittedName>
        <fullName evidence="6">MerR family transcriptional regulator</fullName>
    </submittedName>
</protein>
<dbReference type="InterPro" id="IPR000551">
    <property type="entry name" value="MerR-type_HTH_dom"/>
</dbReference>
<dbReference type="PROSITE" id="PS00552">
    <property type="entry name" value="HTH_MERR_1"/>
    <property type="match status" value="1"/>
</dbReference>
<proteinExistence type="predicted"/>
<dbReference type="GO" id="GO:0003677">
    <property type="term" value="F:DNA binding"/>
    <property type="evidence" value="ECO:0007669"/>
    <property type="project" value="UniProtKB-KW"/>
</dbReference>
<keyword evidence="1" id="KW-0678">Repressor</keyword>
<evidence type="ECO:0000313" key="6">
    <source>
        <dbReference type="EMBL" id="QIV84676.1"/>
    </source>
</evidence>
<dbReference type="InterPro" id="IPR047057">
    <property type="entry name" value="MerR_fam"/>
</dbReference>
<dbReference type="SUPFAM" id="SSF46955">
    <property type="entry name" value="Putative DNA-binding domain"/>
    <property type="match status" value="1"/>
</dbReference>
<dbReference type="Proteomes" id="UP000501849">
    <property type="component" value="Chromosome"/>
</dbReference>
<dbReference type="InterPro" id="IPR009061">
    <property type="entry name" value="DNA-bd_dom_put_sf"/>
</dbReference>
<dbReference type="PROSITE" id="PS50937">
    <property type="entry name" value="HTH_MERR_2"/>
    <property type="match status" value="1"/>
</dbReference>